<organism evidence="1 2">
    <name type="scientific">Bacillus thuringiensis</name>
    <dbReference type="NCBI Taxonomy" id="1428"/>
    <lineage>
        <taxon>Bacteria</taxon>
        <taxon>Bacillati</taxon>
        <taxon>Bacillota</taxon>
        <taxon>Bacilli</taxon>
        <taxon>Bacillales</taxon>
        <taxon>Bacillaceae</taxon>
        <taxon>Bacillus</taxon>
        <taxon>Bacillus cereus group</taxon>
    </lineage>
</organism>
<accession>A0ABD6S7L5</accession>
<comment type="caution">
    <text evidence="1">The sequence shown here is derived from an EMBL/GenBank/DDBJ whole genome shotgun (WGS) entry which is preliminary data.</text>
</comment>
<dbReference type="Proteomes" id="UP000219897">
    <property type="component" value="Unassembled WGS sequence"/>
</dbReference>
<protein>
    <submittedName>
        <fullName evidence="1">Uncharacterized protein</fullName>
    </submittedName>
</protein>
<reference evidence="1 2" key="1">
    <citation type="submission" date="2017-09" db="EMBL/GenBank/DDBJ databases">
        <title>Large-scale bioinformatics analysis of Bacillus genomes uncovers conserved roles of natural products in bacterial physiology.</title>
        <authorList>
            <consortium name="Agbiome Team Llc"/>
            <person name="Bleich R.M."/>
            <person name="Kirk G.J."/>
            <person name="Santa Maria K.C."/>
            <person name="Allen S.E."/>
            <person name="Farag S."/>
            <person name="Shank E.A."/>
            <person name="Bowers A."/>
        </authorList>
    </citation>
    <scope>NUCLEOTIDE SEQUENCE [LARGE SCALE GENOMIC DNA]</scope>
    <source>
        <strain evidence="1 2">AFS005140</strain>
    </source>
</reference>
<proteinExistence type="predicted"/>
<evidence type="ECO:0000313" key="2">
    <source>
        <dbReference type="Proteomes" id="UP000219897"/>
    </source>
</evidence>
<dbReference type="RefSeq" id="WP_098317137.1">
    <property type="nucleotide sequence ID" value="NZ_NTYF01000023.1"/>
</dbReference>
<dbReference type="AlphaFoldDB" id="A0ABD6S7L5"/>
<name>A0ABD6S7L5_BACTU</name>
<dbReference type="EMBL" id="NTYF01000023">
    <property type="protein sequence ID" value="PER55800.1"/>
    <property type="molecule type" value="Genomic_DNA"/>
</dbReference>
<sequence length="83" mass="9827">MLNLNEKEIETVADEFGITVEKLKEKMKEDNIAIFKTFDRFFYWVHEDVSTDELIQLLADETNKTEHAEFCKLADGKTVFMYQ</sequence>
<evidence type="ECO:0000313" key="1">
    <source>
        <dbReference type="EMBL" id="PER55800.1"/>
    </source>
</evidence>
<gene>
    <name evidence="1" type="ORF">CN495_08600</name>
</gene>